<protein>
    <submittedName>
        <fullName evidence="1">Uncharacterized protein</fullName>
    </submittedName>
</protein>
<organism evidence="1">
    <name type="scientific">Cacopsylla melanoneura</name>
    <dbReference type="NCBI Taxonomy" id="428564"/>
    <lineage>
        <taxon>Eukaryota</taxon>
        <taxon>Metazoa</taxon>
        <taxon>Ecdysozoa</taxon>
        <taxon>Arthropoda</taxon>
        <taxon>Hexapoda</taxon>
        <taxon>Insecta</taxon>
        <taxon>Pterygota</taxon>
        <taxon>Neoptera</taxon>
        <taxon>Paraneoptera</taxon>
        <taxon>Hemiptera</taxon>
        <taxon>Sternorrhyncha</taxon>
        <taxon>Psylloidea</taxon>
        <taxon>Psyllidae</taxon>
        <taxon>Psyllinae</taxon>
        <taxon>Cacopsylla</taxon>
    </lineage>
</organism>
<dbReference type="EMBL" id="HBUF01195908">
    <property type="protein sequence ID" value="CAG6660036.1"/>
    <property type="molecule type" value="Transcribed_RNA"/>
</dbReference>
<dbReference type="AlphaFoldDB" id="A0A8D9A1V9"/>
<evidence type="ECO:0000313" key="1">
    <source>
        <dbReference type="EMBL" id="CAG6757276.1"/>
    </source>
</evidence>
<dbReference type="EMBL" id="HBUF01546704">
    <property type="protein sequence ID" value="CAG6757296.1"/>
    <property type="molecule type" value="Transcribed_RNA"/>
</dbReference>
<dbReference type="EMBL" id="HBUF01027764">
    <property type="protein sequence ID" value="CAG6613469.1"/>
    <property type="molecule type" value="Transcribed_RNA"/>
</dbReference>
<dbReference type="EMBL" id="HBUF01546698">
    <property type="protein sequence ID" value="CAG6757272.1"/>
    <property type="molecule type" value="Transcribed_RNA"/>
</dbReference>
<dbReference type="EMBL" id="HBUF01546700">
    <property type="protein sequence ID" value="CAG6757280.1"/>
    <property type="molecule type" value="Transcribed_RNA"/>
</dbReference>
<accession>A0A8D9A1V9</accession>
<dbReference type="EMBL" id="HBUF01546696">
    <property type="protein sequence ID" value="CAG6757264.1"/>
    <property type="molecule type" value="Transcribed_RNA"/>
</dbReference>
<dbReference type="EMBL" id="HBUF01195909">
    <property type="protein sequence ID" value="CAG6660040.1"/>
    <property type="molecule type" value="Transcribed_RNA"/>
</dbReference>
<sequence length="106" mass="12387">METTETSLRKLKLLIFKTSSLRPLEYHPELLMNLKIVLNNMFPIEMKVNTLLTPWNPKTTLTGNKSNINSCNIHLPAFTSHTSEHMTTRKCVRRTHRKNCFRSFAK</sequence>
<dbReference type="EMBL" id="HBUF01546702">
    <property type="protein sequence ID" value="CAG6757288.1"/>
    <property type="molecule type" value="Transcribed_RNA"/>
</dbReference>
<dbReference type="EMBL" id="HBUF01546703">
    <property type="protein sequence ID" value="CAG6757292.1"/>
    <property type="molecule type" value="Transcribed_RNA"/>
</dbReference>
<dbReference type="EMBL" id="HBUF01027763">
    <property type="protein sequence ID" value="CAG6613465.1"/>
    <property type="molecule type" value="Transcribed_RNA"/>
</dbReference>
<dbReference type="EMBL" id="HBUF01546699">
    <property type="protein sequence ID" value="CAG6757276.1"/>
    <property type="molecule type" value="Transcribed_RNA"/>
</dbReference>
<dbReference type="EMBL" id="HBUF01546697">
    <property type="protein sequence ID" value="CAG6757268.1"/>
    <property type="molecule type" value="Transcribed_RNA"/>
</dbReference>
<proteinExistence type="predicted"/>
<dbReference type="EMBL" id="HBUF01546701">
    <property type="protein sequence ID" value="CAG6757284.1"/>
    <property type="molecule type" value="Transcribed_RNA"/>
</dbReference>
<dbReference type="EMBL" id="HBUF01027765">
    <property type="protein sequence ID" value="CAG6613473.1"/>
    <property type="molecule type" value="Transcribed_RNA"/>
</dbReference>
<reference evidence="1" key="1">
    <citation type="submission" date="2021-05" db="EMBL/GenBank/DDBJ databases">
        <authorList>
            <person name="Alioto T."/>
            <person name="Alioto T."/>
            <person name="Gomez Garrido J."/>
        </authorList>
    </citation>
    <scope>NUCLEOTIDE SEQUENCE</scope>
</reference>
<name>A0A8D9A1V9_9HEMI</name>
<dbReference type="EMBL" id="HBUF01546695">
    <property type="protein sequence ID" value="CAG6757260.1"/>
    <property type="molecule type" value="Transcribed_RNA"/>
</dbReference>